<keyword evidence="8 9" id="KW-0472">Membrane</keyword>
<name>A0A7Y7QHH9_LACRH</name>
<feature type="transmembrane region" description="Helical" evidence="9">
    <location>
        <begin position="173"/>
        <end position="197"/>
    </location>
</feature>
<evidence type="ECO:0000256" key="3">
    <source>
        <dbReference type="ARBA" id="ARBA00022475"/>
    </source>
</evidence>
<reference evidence="10 11" key="1">
    <citation type="submission" date="2020-06" db="EMBL/GenBank/DDBJ databases">
        <title>Lactobacillus rhamnosus QC,genome.</title>
        <authorList>
            <person name="Yi H."/>
            <person name="Jin M."/>
        </authorList>
    </citation>
    <scope>NUCLEOTIDE SEQUENCE [LARGE SCALE GENOMIC DNA]</scope>
    <source>
        <strain evidence="10 11">QC</strain>
    </source>
</reference>
<dbReference type="AlphaFoldDB" id="A0A7Y7QHH9"/>
<evidence type="ECO:0000256" key="4">
    <source>
        <dbReference type="ARBA" id="ARBA00022597"/>
    </source>
</evidence>
<keyword evidence="3" id="KW-1003">Cell membrane</keyword>
<dbReference type="PROSITE" id="PS51106">
    <property type="entry name" value="PTS_EIIC_TYPE_4"/>
    <property type="match status" value="1"/>
</dbReference>
<dbReference type="GO" id="GO:0005886">
    <property type="term" value="C:plasma membrane"/>
    <property type="evidence" value="ECO:0007669"/>
    <property type="project" value="UniProtKB-SubCell"/>
</dbReference>
<proteinExistence type="predicted"/>
<evidence type="ECO:0000256" key="2">
    <source>
        <dbReference type="ARBA" id="ARBA00022448"/>
    </source>
</evidence>
<dbReference type="PANTHER" id="PTHR32502:SF28">
    <property type="entry name" value="PHOSPHOTRANSFERASE SYSTEM SUGAR-SPECIFIC EIIC COMPONENT"/>
    <property type="match status" value="1"/>
</dbReference>
<evidence type="ECO:0000313" key="11">
    <source>
        <dbReference type="Proteomes" id="UP000542889"/>
    </source>
</evidence>
<keyword evidence="5" id="KW-0598">Phosphotransferase system</keyword>
<protein>
    <submittedName>
        <fullName evidence="10">PTS sugar transporter subunit IIC</fullName>
    </submittedName>
</protein>
<feature type="transmembrane region" description="Helical" evidence="9">
    <location>
        <begin position="138"/>
        <end position="161"/>
    </location>
</feature>
<keyword evidence="2" id="KW-0813">Transport</keyword>
<accession>A0A7Y7QHH9</accession>
<evidence type="ECO:0000256" key="7">
    <source>
        <dbReference type="ARBA" id="ARBA00022989"/>
    </source>
</evidence>
<dbReference type="Proteomes" id="UP000542889">
    <property type="component" value="Unassembled WGS sequence"/>
</dbReference>
<comment type="subcellular location">
    <subcellularLocation>
        <location evidence="1">Cell membrane</location>
        <topology evidence="1">Multi-pass membrane protein</topology>
    </subcellularLocation>
</comment>
<evidence type="ECO:0000313" key="10">
    <source>
        <dbReference type="EMBL" id="NVO89287.1"/>
    </source>
</evidence>
<dbReference type="GO" id="GO:0009401">
    <property type="term" value="P:phosphoenolpyruvate-dependent sugar phosphotransferase system"/>
    <property type="evidence" value="ECO:0007669"/>
    <property type="project" value="UniProtKB-KW"/>
</dbReference>
<dbReference type="InterPro" id="IPR004700">
    <property type="entry name" value="PTS_IIC_man"/>
</dbReference>
<feature type="transmembrane region" description="Helical" evidence="9">
    <location>
        <begin position="209"/>
        <end position="238"/>
    </location>
</feature>
<sequence>MPIVLQNILIILLAAWMAWDNGTGVQLIGQWPVCVGLVLGIITGDYQTAMVISGTLQLMSLGVAAFGGSSIPEYGVATIVSVFLAVRTGANTGEAIAVGLPVGMLTLQLDILVKYFNTFTAHWEQRLLHERKFKQMQAVYLLSVVIWMLKYVFPITLVVLFGAPVIKSITEIIPGWVTTGLEVAGNMLPVLGVALLLHYMPARKYLTFLIAGFVLAAYLSLPILAVALLGGGAAYWIYQQRVASLKPASAQTVDESGDDYDE</sequence>
<evidence type="ECO:0000256" key="5">
    <source>
        <dbReference type="ARBA" id="ARBA00022683"/>
    </source>
</evidence>
<organism evidence="10 11">
    <name type="scientific">Lacticaseibacillus rhamnosus</name>
    <name type="common">Lactobacillus rhamnosus</name>
    <dbReference type="NCBI Taxonomy" id="47715"/>
    <lineage>
        <taxon>Bacteria</taxon>
        <taxon>Bacillati</taxon>
        <taxon>Bacillota</taxon>
        <taxon>Bacilli</taxon>
        <taxon>Lactobacillales</taxon>
        <taxon>Lactobacillaceae</taxon>
        <taxon>Lacticaseibacillus</taxon>
    </lineage>
</organism>
<keyword evidence="4 10" id="KW-0762">Sugar transport</keyword>
<evidence type="ECO:0000256" key="8">
    <source>
        <dbReference type="ARBA" id="ARBA00023136"/>
    </source>
</evidence>
<dbReference type="EMBL" id="JABXWP010000023">
    <property type="protein sequence ID" value="NVO89287.1"/>
    <property type="molecule type" value="Genomic_DNA"/>
</dbReference>
<dbReference type="PANTHER" id="PTHR32502">
    <property type="entry name" value="N-ACETYLGALACTOSAMINE PERMEASE II COMPONENT-RELATED"/>
    <property type="match status" value="1"/>
</dbReference>
<gene>
    <name evidence="10" type="ORF">HWN39_12470</name>
</gene>
<comment type="caution">
    <text evidence="10">The sequence shown here is derived from an EMBL/GenBank/DDBJ whole genome shotgun (WGS) entry which is preliminary data.</text>
</comment>
<feature type="transmembrane region" description="Helical" evidence="9">
    <location>
        <begin position="96"/>
        <end position="117"/>
    </location>
</feature>
<keyword evidence="7 9" id="KW-1133">Transmembrane helix</keyword>
<evidence type="ECO:0000256" key="9">
    <source>
        <dbReference type="SAM" id="Phobius"/>
    </source>
</evidence>
<feature type="transmembrane region" description="Helical" evidence="9">
    <location>
        <begin position="27"/>
        <end position="46"/>
    </location>
</feature>
<evidence type="ECO:0000256" key="6">
    <source>
        <dbReference type="ARBA" id="ARBA00022692"/>
    </source>
</evidence>
<dbReference type="RefSeq" id="WP_176818559.1">
    <property type="nucleotide sequence ID" value="NZ_JABXWP010000023.1"/>
</dbReference>
<dbReference type="InterPro" id="IPR050303">
    <property type="entry name" value="GatZ_KbaZ_carbometab"/>
</dbReference>
<dbReference type="Pfam" id="PF03609">
    <property type="entry name" value="EII-Sor"/>
    <property type="match status" value="1"/>
</dbReference>
<evidence type="ECO:0000256" key="1">
    <source>
        <dbReference type="ARBA" id="ARBA00004651"/>
    </source>
</evidence>
<feature type="transmembrane region" description="Helical" evidence="9">
    <location>
        <begin position="58"/>
        <end position="84"/>
    </location>
</feature>
<keyword evidence="6 9" id="KW-0812">Transmembrane</keyword>